<dbReference type="Gene3D" id="3.90.79.10">
    <property type="entry name" value="Nucleoside Triphosphate Pyrophosphohydrolase"/>
    <property type="match status" value="1"/>
</dbReference>
<dbReference type="GO" id="GO:0006167">
    <property type="term" value="P:AMP biosynthetic process"/>
    <property type="evidence" value="ECO:0007669"/>
    <property type="project" value="TreeGrafter"/>
</dbReference>
<dbReference type="Pfam" id="PF00293">
    <property type="entry name" value="NUDIX"/>
    <property type="match status" value="1"/>
</dbReference>
<reference evidence="3 4" key="1">
    <citation type="submission" date="2014-07" db="EMBL/GenBank/DDBJ databases">
        <title>Unique and conserved regions in Vibrio harveyi and related species in comparison with the shrimp pathogen Vibrio harveyi CAIM 1792.</title>
        <authorList>
            <person name="Espinoza-Valles I."/>
            <person name="Vora G."/>
            <person name="Leekitcharoenphon P."/>
            <person name="Ussery D."/>
            <person name="Hoj L."/>
            <person name="Gomez-Gil B."/>
        </authorList>
    </citation>
    <scope>NUCLEOTIDE SEQUENCE [LARGE SCALE GENOMIC DNA]</scope>
    <source>
        <strain evidence="4">CAIM 1854 / LMG 25443</strain>
    </source>
</reference>
<proteinExistence type="predicted"/>
<dbReference type="PROSITE" id="PS51462">
    <property type="entry name" value="NUDIX"/>
    <property type="match status" value="1"/>
</dbReference>
<name>A0A0C1YV71_9VIBR</name>
<gene>
    <name evidence="3" type="ORF">H735_30365</name>
</gene>
<evidence type="ECO:0000313" key="4">
    <source>
        <dbReference type="Proteomes" id="UP000031586"/>
    </source>
</evidence>
<dbReference type="AlphaFoldDB" id="A0A0C1YV71"/>
<dbReference type="GO" id="GO:0006754">
    <property type="term" value="P:ATP biosynthetic process"/>
    <property type="evidence" value="ECO:0007669"/>
    <property type="project" value="TreeGrafter"/>
</dbReference>
<accession>A0A0C1YV71</accession>
<dbReference type="CDD" id="cd04664">
    <property type="entry name" value="NUDIX_DHNTPase_like"/>
    <property type="match status" value="1"/>
</dbReference>
<dbReference type="SUPFAM" id="SSF55811">
    <property type="entry name" value="Nudix"/>
    <property type="match status" value="1"/>
</dbReference>
<evidence type="ECO:0000313" key="3">
    <source>
        <dbReference type="EMBL" id="KIF44461.1"/>
    </source>
</evidence>
<dbReference type="PANTHER" id="PTHR21340:SF0">
    <property type="entry name" value="BIS(5'-NUCLEOSYL)-TETRAPHOSPHATASE [ASYMMETRICAL]"/>
    <property type="match status" value="1"/>
</dbReference>
<feature type="domain" description="Nudix hydrolase" evidence="2">
    <location>
        <begin position="4"/>
        <end position="136"/>
    </location>
</feature>
<dbReference type="InterPro" id="IPR015797">
    <property type="entry name" value="NUDIX_hydrolase-like_dom_sf"/>
</dbReference>
<dbReference type="PANTHER" id="PTHR21340">
    <property type="entry name" value="DIADENOSINE 5,5-P1,P4-TETRAPHOSPHATE PYROPHOSPHOHYDROLASE MUTT"/>
    <property type="match status" value="1"/>
</dbReference>
<dbReference type="Proteomes" id="UP000031586">
    <property type="component" value="Unassembled WGS sequence"/>
</dbReference>
<sequence>MIPIQATHVSGVVISEFDGIKKMLLLERVKGGYWCHVAGGVEEGETGWQTIVRELKEETQIEDVELHSADFLEQFYEAHKNRIMVIPCFVLFCKPNQTVTLNHEHTDYRWCTLEEAKQLAPFANQHQLYEHVWKHYVESKPSPFTVIKQK</sequence>
<evidence type="ECO:0000259" key="2">
    <source>
        <dbReference type="PROSITE" id="PS51462"/>
    </source>
</evidence>
<protein>
    <submittedName>
        <fullName evidence="3">DNA mismatch repair protein MutT</fullName>
    </submittedName>
</protein>
<dbReference type="RefSeq" id="WP_020198153.1">
    <property type="nucleotide sequence ID" value="NZ_BAOH01000271.1"/>
</dbReference>
<keyword evidence="1" id="KW-0378">Hydrolase</keyword>
<dbReference type="InterPro" id="IPR051325">
    <property type="entry name" value="Nudix_hydrolase_domain"/>
</dbReference>
<comment type="caution">
    <text evidence="3">The sequence shown here is derived from an EMBL/GenBank/DDBJ whole genome shotgun (WGS) entry which is preliminary data.</text>
</comment>
<organism evidence="3 4">
    <name type="scientific">Vibrio owensii CAIM 1854 = LMG 25443</name>
    <dbReference type="NCBI Taxonomy" id="1229493"/>
    <lineage>
        <taxon>Bacteria</taxon>
        <taxon>Pseudomonadati</taxon>
        <taxon>Pseudomonadota</taxon>
        <taxon>Gammaproteobacteria</taxon>
        <taxon>Vibrionales</taxon>
        <taxon>Vibrionaceae</taxon>
        <taxon>Vibrio</taxon>
    </lineage>
</organism>
<dbReference type="EMBL" id="JPRD01000110">
    <property type="protein sequence ID" value="KIF44461.1"/>
    <property type="molecule type" value="Genomic_DNA"/>
</dbReference>
<dbReference type="InterPro" id="IPR000086">
    <property type="entry name" value="NUDIX_hydrolase_dom"/>
</dbReference>
<dbReference type="PATRIC" id="fig|1229493.5.peg.454"/>
<dbReference type="GO" id="GO:0004081">
    <property type="term" value="F:bis(5'-nucleosyl)-tetraphosphatase (asymmetrical) activity"/>
    <property type="evidence" value="ECO:0007669"/>
    <property type="project" value="TreeGrafter"/>
</dbReference>
<evidence type="ECO:0000256" key="1">
    <source>
        <dbReference type="ARBA" id="ARBA00022801"/>
    </source>
</evidence>